<sequence>MLINKDPLCVRREVNSFKNKLNELIPHESLASKNSLVSVFKHAVFYNTLTLLNDSVNHKNYINGMTYDALNCIIALLNQRERTLQLNIRSIIEHIARIALNKSHAGNDFDGTVRRRNFDYLKQNKPEDNWKYLHDSYIRACQYIHSSPAANLNIAATFTELLEGDFTSKIHKQINITQRIISEATKILIRYLEPDISNSFLRTQRELEFLIGKSAFVLYNTLKETRVSRW</sequence>
<organism evidence="1">
    <name type="scientific">bacterium 19GA11TI05</name>
    <dbReference type="NCBI Taxonomy" id="2920688"/>
    <lineage>
        <taxon>Bacteria</taxon>
    </lineage>
</organism>
<gene>
    <name evidence="1" type="ORF">MRM81_12345</name>
</gene>
<name>A0AAU6TRA8_UNCXX</name>
<dbReference type="EMBL" id="CP095362">
    <property type="protein sequence ID" value="XAG64281.1"/>
    <property type="molecule type" value="Genomic_DNA"/>
</dbReference>
<proteinExistence type="predicted"/>
<protein>
    <submittedName>
        <fullName evidence="1">Uncharacterized protein</fullName>
    </submittedName>
</protein>
<evidence type="ECO:0000313" key="1">
    <source>
        <dbReference type="EMBL" id="XAG64281.1"/>
    </source>
</evidence>
<accession>A0AAU6TRA8</accession>
<dbReference type="AlphaFoldDB" id="A0AAU6TRA8"/>
<reference evidence="1" key="1">
    <citation type="submission" date="2022-03" db="EMBL/GenBank/DDBJ databases">
        <title>Sea Food Isolates.</title>
        <authorList>
            <person name="Li c."/>
        </authorList>
    </citation>
    <scope>NUCLEOTIDE SEQUENCE</scope>
    <source>
        <strain evidence="1">19GA11TI05</strain>
    </source>
</reference>